<proteinExistence type="predicted"/>
<accession>A0A3B4EYP9</accession>
<organism evidence="1">
    <name type="scientific">Pundamilia nyererei</name>
    <dbReference type="NCBI Taxonomy" id="303518"/>
    <lineage>
        <taxon>Eukaryota</taxon>
        <taxon>Metazoa</taxon>
        <taxon>Chordata</taxon>
        <taxon>Craniata</taxon>
        <taxon>Vertebrata</taxon>
        <taxon>Euteleostomi</taxon>
        <taxon>Actinopterygii</taxon>
        <taxon>Neopterygii</taxon>
        <taxon>Teleostei</taxon>
        <taxon>Neoteleostei</taxon>
        <taxon>Acanthomorphata</taxon>
        <taxon>Ovalentaria</taxon>
        <taxon>Cichlomorphae</taxon>
        <taxon>Cichliformes</taxon>
        <taxon>Cichlidae</taxon>
        <taxon>African cichlids</taxon>
        <taxon>Pseudocrenilabrinae</taxon>
        <taxon>Haplochromini</taxon>
        <taxon>Pundamilia</taxon>
    </lineage>
</organism>
<reference evidence="1" key="1">
    <citation type="submission" date="2023-09" db="UniProtKB">
        <authorList>
            <consortium name="Ensembl"/>
        </authorList>
    </citation>
    <scope>IDENTIFICATION</scope>
</reference>
<dbReference type="Ensembl" id="ENSPNYT00000002912.1">
    <property type="protein sequence ID" value="ENSPNYP00000002838.1"/>
    <property type="gene ID" value="ENSPNYG00000002235.1"/>
</dbReference>
<dbReference type="GeneTree" id="ENSGT01090000260158"/>
<name>A0A3B4EYP9_9CICH</name>
<evidence type="ECO:0000313" key="1">
    <source>
        <dbReference type="Ensembl" id="ENSPNYP00000002838.1"/>
    </source>
</evidence>
<protein>
    <submittedName>
        <fullName evidence="1">Uncharacterized protein</fullName>
    </submittedName>
</protein>
<sequence length="76" mass="8202">MSKTLIIILDVPDFGGLPSSKAVNVSLIRGSFSLSKTFCNISSVEILSPDLLIANEKCSFELSLYVLMPFFPTSAS</sequence>
<dbReference type="AlphaFoldDB" id="A0A3B4EYP9"/>